<gene>
    <name evidence="2" type="ORF">EX30DRAFT_341157</name>
</gene>
<protein>
    <submittedName>
        <fullName evidence="2">S-adenosyl-L-methionine-dependent methyltransferase</fullName>
    </submittedName>
</protein>
<dbReference type="CDD" id="cd02440">
    <property type="entry name" value="AdoMet_MTases"/>
    <property type="match status" value="1"/>
</dbReference>
<sequence length="346" mass="38647">MATTGPVTYDEVDKIEVANLDDASDDGYGTDTKSTSGSSTQSIHSSMLDYEYENGRRYQRGGLVPNDATEQDRLDMQHHLALLLLNGELCFTDFEGQDPHNVLDCGTGTGIWALDFGDNHPGSQVIGCDISPIQPSWVAPNVKFEIDDLNKEWTWKKESFDFIHSRYIGIGIKDYDYYAQQIYDALIPGGRVEFGEQEHDIHSDDDTKAGSFAEAYFTRFVRCIEKAGLSPPTDTLITGALVKAGFEDVRVHKIKQPWGPWAKKKDLRHAGHVTAGVAEGGLPAYGLALFTRYDDMQPEEVKTLCENVIKEVMGRKVHVYNHIMHITARKPAKEKKESQTEVTVEA</sequence>
<evidence type="ECO:0000313" key="3">
    <source>
        <dbReference type="Proteomes" id="UP000298138"/>
    </source>
</evidence>
<dbReference type="InterPro" id="IPR029063">
    <property type="entry name" value="SAM-dependent_MTases_sf"/>
</dbReference>
<dbReference type="GO" id="GO:0008168">
    <property type="term" value="F:methyltransferase activity"/>
    <property type="evidence" value="ECO:0007669"/>
    <property type="project" value="UniProtKB-KW"/>
</dbReference>
<dbReference type="OrthoDB" id="2013972at2759"/>
<keyword evidence="2" id="KW-0808">Transferase</keyword>
<dbReference type="Proteomes" id="UP000298138">
    <property type="component" value="Unassembled WGS sequence"/>
</dbReference>
<dbReference type="GO" id="GO:0032259">
    <property type="term" value="P:methylation"/>
    <property type="evidence" value="ECO:0007669"/>
    <property type="project" value="UniProtKB-KW"/>
</dbReference>
<accession>A0A4S2MW22</accession>
<reference evidence="2 3" key="1">
    <citation type="submission" date="2019-04" db="EMBL/GenBank/DDBJ databases">
        <title>Comparative genomics and transcriptomics to analyze fruiting body development in filamentous ascomycetes.</title>
        <authorList>
            <consortium name="DOE Joint Genome Institute"/>
            <person name="Lutkenhaus R."/>
            <person name="Traeger S."/>
            <person name="Breuer J."/>
            <person name="Kuo A."/>
            <person name="Lipzen A."/>
            <person name="Pangilinan J."/>
            <person name="Dilworth D."/>
            <person name="Sandor L."/>
            <person name="Poggeler S."/>
            <person name="Barry K."/>
            <person name="Grigoriev I.V."/>
            <person name="Nowrousian M."/>
        </authorList>
    </citation>
    <scope>NUCLEOTIDE SEQUENCE [LARGE SCALE GENOMIC DNA]</scope>
    <source>
        <strain evidence="2 3">CBS 389.68</strain>
    </source>
</reference>
<dbReference type="InParanoid" id="A0A4S2MW22"/>
<dbReference type="PANTHER" id="PTHR43591">
    <property type="entry name" value="METHYLTRANSFERASE"/>
    <property type="match status" value="1"/>
</dbReference>
<feature type="region of interest" description="Disordered" evidence="1">
    <location>
        <begin position="20"/>
        <end position="43"/>
    </location>
</feature>
<dbReference type="AlphaFoldDB" id="A0A4S2MW22"/>
<dbReference type="Gene3D" id="3.40.50.150">
    <property type="entry name" value="Vaccinia Virus protein VP39"/>
    <property type="match status" value="1"/>
</dbReference>
<dbReference type="PANTHER" id="PTHR43591:SF24">
    <property type="entry name" value="2-METHOXY-6-POLYPRENYL-1,4-BENZOQUINOL METHYLASE, MITOCHONDRIAL"/>
    <property type="match status" value="1"/>
</dbReference>
<name>A0A4S2MW22_9PEZI</name>
<dbReference type="SUPFAM" id="SSF53335">
    <property type="entry name" value="S-adenosyl-L-methionine-dependent methyltransferases"/>
    <property type="match status" value="1"/>
</dbReference>
<dbReference type="Pfam" id="PF13489">
    <property type="entry name" value="Methyltransf_23"/>
    <property type="match status" value="1"/>
</dbReference>
<dbReference type="EMBL" id="ML220122">
    <property type="protein sequence ID" value="TGZ80828.1"/>
    <property type="molecule type" value="Genomic_DNA"/>
</dbReference>
<keyword evidence="3" id="KW-1185">Reference proteome</keyword>
<organism evidence="2 3">
    <name type="scientific">Ascodesmis nigricans</name>
    <dbReference type="NCBI Taxonomy" id="341454"/>
    <lineage>
        <taxon>Eukaryota</taxon>
        <taxon>Fungi</taxon>
        <taxon>Dikarya</taxon>
        <taxon>Ascomycota</taxon>
        <taxon>Pezizomycotina</taxon>
        <taxon>Pezizomycetes</taxon>
        <taxon>Pezizales</taxon>
        <taxon>Ascodesmidaceae</taxon>
        <taxon>Ascodesmis</taxon>
    </lineage>
</organism>
<feature type="compositionally biased region" description="Low complexity" evidence="1">
    <location>
        <begin position="26"/>
        <end position="43"/>
    </location>
</feature>
<keyword evidence="2" id="KW-0489">Methyltransferase</keyword>
<evidence type="ECO:0000313" key="2">
    <source>
        <dbReference type="EMBL" id="TGZ80828.1"/>
    </source>
</evidence>
<proteinExistence type="predicted"/>
<evidence type="ECO:0000256" key="1">
    <source>
        <dbReference type="SAM" id="MobiDB-lite"/>
    </source>
</evidence>